<dbReference type="AlphaFoldDB" id="A0A835YA20"/>
<feature type="domain" description="Fe2OG dioxygenase" evidence="2">
    <location>
        <begin position="592"/>
        <end position="709"/>
    </location>
</feature>
<sequence length="787" mass="80984">MAAAGGGHQLRPGGDDDVPALVAASLLRNLSLELNELWHEGSYSGGARTSPAARAWGQAEAPAAAAEAAEARLSTAASLEKMGAFTSAELPCLGQGRGKQPNAASPPAARTWTLRHGATTASITFPDGVRTLDDRQSTYQLQRRLAAQLGLRLSADAGNGGGSASGDVACTGVYADPHGPVIPFYLLPSLDPDAGPYDAVAGPCPPQIAVPPIAAEARPTARGVDGTPGGSGLPLPVVPTPDVRAVRWEALAALQAALEGQDLPPESAGTQAQAQDPVLEGLEAARELLRQMKSHGFGLVSLPTVLPPHAAQAAAAMLAASTPTDAPSAHFASSPPPSALSQVSPPAAPTPPRPSLPDSAPELLQRMWASAAALFDLPEPCKLATRVVEGGNHSGYLLQGVRQWFQLRKLEGGVPFPDFRRSSRAAVAAVGSAEAEGGGQAVDREADEADAEAPEAEAAARMAAAEFQAVSVAMFELCREAALLALAGLAQALTEPRQERPGPRGARGQAQAEPQQRQRPSSSSPGGQLYRWMVSLLDDPSDLPWSKLSLQSPSAATASTSWAPPLQEELGPGPGPRPGPSRPGQAPPRRMSTDVLRLLQYIHPPGSPPSGLQGSTGLHTDKGFLTVAPAASLPGLMLLAPDAAAFVDVEARLSPAPGGPEGFGSGGFAVFPGEALGAASQGRVRATPHFVEERYEGRRRTSTPFFLAPRQEAVMAPPPPGLLAPQQERGTTVGAEGGKGGGQRDGDGRPLTQGRLVAGVLYARRPWGGRMKAQYAGNGPDGARESS</sequence>
<dbReference type="OrthoDB" id="420380at2759"/>
<name>A0A835YA20_9CHLO</name>
<dbReference type="PROSITE" id="PS51471">
    <property type="entry name" value="FE2OG_OXY"/>
    <property type="match status" value="1"/>
</dbReference>
<protein>
    <recommendedName>
        <fullName evidence="2">Fe2OG dioxygenase domain-containing protein</fullName>
    </recommendedName>
</protein>
<dbReference type="Proteomes" id="UP000612055">
    <property type="component" value="Unassembled WGS sequence"/>
</dbReference>
<proteinExistence type="predicted"/>
<evidence type="ECO:0000313" key="3">
    <source>
        <dbReference type="EMBL" id="KAG2499082.1"/>
    </source>
</evidence>
<feature type="compositionally biased region" description="Low complexity" evidence="1">
    <location>
        <begin position="504"/>
        <end position="528"/>
    </location>
</feature>
<feature type="compositionally biased region" description="Low complexity" evidence="1">
    <location>
        <begin position="556"/>
        <end position="571"/>
    </location>
</feature>
<dbReference type="InterPro" id="IPR027443">
    <property type="entry name" value="IPNS-like_sf"/>
</dbReference>
<dbReference type="SUPFAM" id="SSF51197">
    <property type="entry name" value="Clavaminate synthase-like"/>
    <property type="match status" value="1"/>
</dbReference>
<feature type="region of interest" description="Disordered" evidence="1">
    <location>
        <begin position="716"/>
        <end position="753"/>
    </location>
</feature>
<feature type="region of interest" description="Disordered" evidence="1">
    <location>
        <begin position="432"/>
        <end position="455"/>
    </location>
</feature>
<evidence type="ECO:0000313" key="4">
    <source>
        <dbReference type="Proteomes" id="UP000612055"/>
    </source>
</evidence>
<dbReference type="InterPro" id="IPR005123">
    <property type="entry name" value="Oxoglu/Fe-dep_dioxygenase_dom"/>
</dbReference>
<feature type="compositionally biased region" description="Pro residues" evidence="1">
    <location>
        <begin position="346"/>
        <end position="355"/>
    </location>
</feature>
<evidence type="ECO:0000259" key="2">
    <source>
        <dbReference type="PROSITE" id="PS51471"/>
    </source>
</evidence>
<organism evidence="3 4">
    <name type="scientific">Edaphochlamys debaryana</name>
    <dbReference type="NCBI Taxonomy" id="47281"/>
    <lineage>
        <taxon>Eukaryota</taxon>
        <taxon>Viridiplantae</taxon>
        <taxon>Chlorophyta</taxon>
        <taxon>core chlorophytes</taxon>
        <taxon>Chlorophyceae</taxon>
        <taxon>CS clade</taxon>
        <taxon>Chlamydomonadales</taxon>
        <taxon>Chlamydomonadales incertae sedis</taxon>
        <taxon>Edaphochlamys</taxon>
    </lineage>
</organism>
<feature type="compositionally biased region" description="Low complexity" evidence="1">
    <location>
        <begin position="324"/>
        <end position="345"/>
    </location>
</feature>
<dbReference type="EMBL" id="JAEHOE010000008">
    <property type="protein sequence ID" value="KAG2499082.1"/>
    <property type="molecule type" value="Genomic_DNA"/>
</dbReference>
<feature type="compositionally biased region" description="Low complexity" evidence="1">
    <location>
        <begin position="723"/>
        <end position="734"/>
    </location>
</feature>
<comment type="caution">
    <text evidence="3">The sequence shown here is derived from an EMBL/GenBank/DDBJ whole genome shotgun (WGS) entry which is preliminary data.</text>
</comment>
<evidence type="ECO:0000256" key="1">
    <source>
        <dbReference type="SAM" id="MobiDB-lite"/>
    </source>
</evidence>
<feature type="compositionally biased region" description="Acidic residues" evidence="1">
    <location>
        <begin position="445"/>
        <end position="455"/>
    </location>
</feature>
<gene>
    <name evidence="3" type="ORF">HYH03_003265</name>
</gene>
<dbReference type="Gene3D" id="2.60.120.330">
    <property type="entry name" value="B-lactam Antibiotic, Isopenicillin N Synthase, Chain"/>
    <property type="match status" value="1"/>
</dbReference>
<reference evidence="3" key="1">
    <citation type="journal article" date="2020" name="bioRxiv">
        <title>Comparative genomics of Chlamydomonas.</title>
        <authorList>
            <person name="Craig R.J."/>
            <person name="Hasan A.R."/>
            <person name="Ness R.W."/>
            <person name="Keightley P.D."/>
        </authorList>
    </citation>
    <scope>NUCLEOTIDE SEQUENCE</scope>
    <source>
        <strain evidence="3">CCAP 11/70</strain>
    </source>
</reference>
<keyword evidence="4" id="KW-1185">Reference proteome</keyword>
<feature type="region of interest" description="Disordered" evidence="1">
    <location>
        <begin position="495"/>
        <end position="528"/>
    </location>
</feature>
<accession>A0A835YA20</accession>
<feature type="region of interest" description="Disordered" evidence="1">
    <location>
        <begin position="324"/>
        <end position="360"/>
    </location>
</feature>
<feature type="region of interest" description="Disordered" evidence="1">
    <location>
        <begin position="556"/>
        <end position="589"/>
    </location>
</feature>